<accession>A0ABW2PI98</accession>
<keyword evidence="3" id="KW-1185">Reference proteome</keyword>
<protein>
    <submittedName>
        <fullName evidence="2">Heavy-metal-associated domain-containing protein</fullName>
    </submittedName>
</protein>
<evidence type="ECO:0000313" key="3">
    <source>
        <dbReference type="Proteomes" id="UP001596496"/>
    </source>
</evidence>
<dbReference type="InterPro" id="IPR006121">
    <property type="entry name" value="HMA_dom"/>
</dbReference>
<dbReference type="EMBL" id="JBHTCG010000043">
    <property type="protein sequence ID" value="MFC7387765.1"/>
    <property type="molecule type" value="Genomic_DNA"/>
</dbReference>
<dbReference type="SUPFAM" id="SSF55008">
    <property type="entry name" value="HMA, heavy metal-associated domain"/>
    <property type="match status" value="1"/>
</dbReference>
<dbReference type="Proteomes" id="UP001596496">
    <property type="component" value="Unassembled WGS sequence"/>
</dbReference>
<proteinExistence type="predicted"/>
<sequence length="85" mass="9108">MTVTAHTVIGMACGLCAEFVTQEIERIQGVTAVAVDLEGDTVTVTSERRLDIAEVRAAVQEAGYELADAPGDRRTGFRQQDGSRP</sequence>
<reference evidence="3" key="1">
    <citation type="journal article" date="2019" name="Int. J. Syst. Evol. Microbiol.">
        <title>The Global Catalogue of Microorganisms (GCM) 10K type strain sequencing project: providing services to taxonomists for standard genome sequencing and annotation.</title>
        <authorList>
            <consortium name="The Broad Institute Genomics Platform"/>
            <consortium name="The Broad Institute Genome Sequencing Center for Infectious Disease"/>
            <person name="Wu L."/>
            <person name="Ma J."/>
        </authorList>
    </citation>
    <scope>NUCLEOTIDE SEQUENCE [LARGE SCALE GENOMIC DNA]</scope>
    <source>
        <strain evidence="3">CECT 7649</strain>
    </source>
</reference>
<dbReference type="PROSITE" id="PS50846">
    <property type="entry name" value="HMA_2"/>
    <property type="match status" value="1"/>
</dbReference>
<comment type="caution">
    <text evidence="2">The sequence shown here is derived from an EMBL/GenBank/DDBJ whole genome shotgun (WGS) entry which is preliminary data.</text>
</comment>
<name>A0ABW2PI98_9ACTN</name>
<dbReference type="CDD" id="cd00371">
    <property type="entry name" value="HMA"/>
    <property type="match status" value="1"/>
</dbReference>
<gene>
    <name evidence="2" type="ORF">ACFQSB_36545</name>
</gene>
<dbReference type="Gene3D" id="3.30.70.100">
    <property type="match status" value="1"/>
</dbReference>
<evidence type="ECO:0000259" key="1">
    <source>
        <dbReference type="PROSITE" id="PS50846"/>
    </source>
</evidence>
<feature type="domain" description="HMA" evidence="1">
    <location>
        <begin position="2"/>
        <end position="67"/>
    </location>
</feature>
<dbReference type="Pfam" id="PF00403">
    <property type="entry name" value="HMA"/>
    <property type="match status" value="1"/>
</dbReference>
<organism evidence="2 3">
    <name type="scientific">Sphaerisporangium rhizosphaerae</name>
    <dbReference type="NCBI Taxonomy" id="2269375"/>
    <lineage>
        <taxon>Bacteria</taxon>
        <taxon>Bacillati</taxon>
        <taxon>Actinomycetota</taxon>
        <taxon>Actinomycetes</taxon>
        <taxon>Streptosporangiales</taxon>
        <taxon>Streptosporangiaceae</taxon>
        <taxon>Sphaerisporangium</taxon>
    </lineage>
</organism>
<evidence type="ECO:0000313" key="2">
    <source>
        <dbReference type="EMBL" id="MFC7387765.1"/>
    </source>
</evidence>
<dbReference type="InterPro" id="IPR036163">
    <property type="entry name" value="HMA_dom_sf"/>
</dbReference>
<dbReference type="RefSeq" id="WP_380831615.1">
    <property type="nucleotide sequence ID" value="NZ_JBHTCG010000043.1"/>
</dbReference>